<gene>
    <name evidence="2" type="ORF">QF030_000810</name>
</gene>
<keyword evidence="1" id="KW-0812">Transmembrane</keyword>
<evidence type="ECO:0000313" key="3">
    <source>
        <dbReference type="Proteomes" id="UP001230654"/>
    </source>
</evidence>
<evidence type="ECO:0000313" key="2">
    <source>
        <dbReference type="EMBL" id="MDQ0578632.1"/>
    </source>
</evidence>
<feature type="transmembrane region" description="Helical" evidence="1">
    <location>
        <begin position="31"/>
        <end position="48"/>
    </location>
</feature>
<dbReference type="RefSeq" id="WP_307161227.1">
    <property type="nucleotide sequence ID" value="NZ_JAUSWV010000002.1"/>
</dbReference>
<name>A0ABU0NHM8_STRRH</name>
<dbReference type="Proteomes" id="UP001230654">
    <property type="component" value="Unassembled WGS sequence"/>
</dbReference>
<dbReference type="EMBL" id="JAUSWV010000002">
    <property type="protein sequence ID" value="MDQ0578632.1"/>
    <property type="molecule type" value="Genomic_DNA"/>
</dbReference>
<sequence>MVRRALFVPLVFAAIVLGVVGVPAKDLSHLLVDGVVVLAADLVLPGLRPGRRRSRLRR</sequence>
<organism evidence="2 3">
    <name type="scientific">Streptomyces rishiriensis</name>
    <dbReference type="NCBI Taxonomy" id="68264"/>
    <lineage>
        <taxon>Bacteria</taxon>
        <taxon>Bacillati</taxon>
        <taxon>Actinomycetota</taxon>
        <taxon>Actinomycetes</taxon>
        <taxon>Kitasatosporales</taxon>
        <taxon>Streptomycetaceae</taxon>
        <taxon>Streptomyces</taxon>
    </lineage>
</organism>
<comment type="caution">
    <text evidence="2">The sequence shown here is derived from an EMBL/GenBank/DDBJ whole genome shotgun (WGS) entry which is preliminary data.</text>
</comment>
<keyword evidence="1" id="KW-0472">Membrane</keyword>
<reference evidence="2 3" key="1">
    <citation type="submission" date="2023-07" db="EMBL/GenBank/DDBJ databases">
        <title>Comparative genomics of wheat-associated soil bacteria to identify genetic determinants of phenazine resistance.</title>
        <authorList>
            <person name="Mouncey N."/>
        </authorList>
    </citation>
    <scope>NUCLEOTIDE SEQUENCE [LARGE SCALE GENOMIC DNA]</scope>
    <source>
        <strain evidence="2 3">B2I6</strain>
    </source>
</reference>
<protein>
    <submittedName>
        <fullName evidence="2">Uncharacterized protein</fullName>
    </submittedName>
</protein>
<accession>A0ABU0NHM8</accession>
<keyword evidence="3" id="KW-1185">Reference proteome</keyword>
<proteinExistence type="predicted"/>
<keyword evidence="1" id="KW-1133">Transmembrane helix</keyword>
<evidence type="ECO:0000256" key="1">
    <source>
        <dbReference type="SAM" id="Phobius"/>
    </source>
</evidence>